<evidence type="ECO:0000313" key="2">
    <source>
        <dbReference type="Proteomes" id="UP000789901"/>
    </source>
</evidence>
<sequence>MALWGCSKDDLHGFIVYQLFCLYYSISLLSKPTDHIKTEPIKRLMNSND</sequence>
<keyword evidence="2" id="KW-1185">Reference proteome</keyword>
<gene>
    <name evidence="1" type="ORF">GMARGA_LOCUS7848</name>
</gene>
<accession>A0ABN7UM24</accession>
<dbReference type="Proteomes" id="UP000789901">
    <property type="component" value="Unassembled WGS sequence"/>
</dbReference>
<protein>
    <submittedName>
        <fullName evidence="1">23868_t:CDS:1</fullName>
    </submittedName>
</protein>
<evidence type="ECO:0000313" key="1">
    <source>
        <dbReference type="EMBL" id="CAG8621126.1"/>
    </source>
</evidence>
<name>A0ABN7UM24_GIGMA</name>
<reference evidence="1 2" key="1">
    <citation type="submission" date="2021-06" db="EMBL/GenBank/DDBJ databases">
        <authorList>
            <person name="Kallberg Y."/>
            <person name="Tangrot J."/>
            <person name="Rosling A."/>
        </authorList>
    </citation>
    <scope>NUCLEOTIDE SEQUENCE [LARGE SCALE GENOMIC DNA]</scope>
    <source>
        <strain evidence="1 2">120-4 pot B 10/14</strain>
    </source>
</reference>
<organism evidence="1 2">
    <name type="scientific">Gigaspora margarita</name>
    <dbReference type="NCBI Taxonomy" id="4874"/>
    <lineage>
        <taxon>Eukaryota</taxon>
        <taxon>Fungi</taxon>
        <taxon>Fungi incertae sedis</taxon>
        <taxon>Mucoromycota</taxon>
        <taxon>Glomeromycotina</taxon>
        <taxon>Glomeromycetes</taxon>
        <taxon>Diversisporales</taxon>
        <taxon>Gigasporaceae</taxon>
        <taxon>Gigaspora</taxon>
    </lineage>
</organism>
<proteinExistence type="predicted"/>
<dbReference type="EMBL" id="CAJVQB010003903">
    <property type="protein sequence ID" value="CAG8621126.1"/>
    <property type="molecule type" value="Genomic_DNA"/>
</dbReference>
<comment type="caution">
    <text evidence="1">The sequence shown here is derived from an EMBL/GenBank/DDBJ whole genome shotgun (WGS) entry which is preliminary data.</text>
</comment>